<evidence type="ECO:0000256" key="1">
    <source>
        <dbReference type="SAM" id="SignalP"/>
    </source>
</evidence>
<evidence type="ECO:0000313" key="2">
    <source>
        <dbReference type="EMBL" id="ORX65499.1"/>
    </source>
</evidence>
<reference evidence="2 3" key="2">
    <citation type="submission" date="2016-08" db="EMBL/GenBank/DDBJ databases">
        <title>Pervasive Adenine N6-methylation of Active Genes in Fungi.</title>
        <authorList>
            <consortium name="DOE Joint Genome Institute"/>
            <person name="Mondo S.J."/>
            <person name="Dannebaum R.O."/>
            <person name="Kuo R.C."/>
            <person name="Labutti K."/>
            <person name="Haridas S."/>
            <person name="Kuo A."/>
            <person name="Salamov A."/>
            <person name="Ahrendt S.R."/>
            <person name="Lipzen A."/>
            <person name="Sullivan W."/>
            <person name="Andreopoulos W.B."/>
            <person name="Clum A."/>
            <person name="Lindquist E."/>
            <person name="Daum C."/>
            <person name="Ramamoorthy G.K."/>
            <person name="Gryganskyi A."/>
            <person name="Culley D."/>
            <person name="Magnuson J.K."/>
            <person name="James T.Y."/>
            <person name="O'Malley M.A."/>
            <person name="Stajich J.E."/>
            <person name="Spatafora J.W."/>
            <person name="Visel A."/>
            <person name="Grigoriev I.V."/>
        </authorList>
    </citation>
    <scope>NUCLEOTIDE SEQUENCE [LARGE SCALE GENOMIC DNA]</scope>
    <source>
        <strain evidence="2 3">S4</strain>
    </source>
</reference>
<accession>A0A1Y1VW28</accession>
<comment type="caution">
    <text evidence="2">The sequence shown here is derived from an EMBL/GenBank/DDBJ whole genome shotgun (WGS) entry which is preliminary data.</text>
</comment>
<organism evidence="2 3">
    <name type="scientific">Anaeromyces robustus</name>
    <dbReference type="NCBI Taxonomy" id="1754192"/>
    <lineage>
        <taxon>Eukaryota</taxon>
        <taxon>Fungi</taxon>
        <taxon>Fungi incertae sedis</taxon>
        <taxon>Chytridiomycota</taxon>
        <taxon>Chytridiomycota incertae sedis</taxon>
        <taxon>Neocallimastigomycetes</taxon>
        <taxon>Neocallimastigales</taxon>
        <taxon>Neocallimastigaceae</taxon>
        <taxon>Anaeromyces</taxon>
    </lineage>
</organism>
<feature type="signal peptide" evidence="1">
    <location>
        <begin position="1"/>
        <end position="19"/>
    </location>
</feature>
<name>A0A1Y1VW28_9FUNG</name>
<gene>
    <name evidence="2" type="ORF">BCR32DRAFT_286490</name>
</gene>
<keyword evidence="1" id="KW-0732">Signal</keyword>
<dbReference type="EMBL" id="MCFG01000460">
    <property type="protein sequence ID" value="ORX65499.1"/>
    <property type="molecule type" value="Genomic_DNA"/>
</dbReference>
<evidence type="ECO:0000313" key="3">
    <source>
        <dbReference type="Proteomes" id="UP000193944"/>
    </source>
</evidence>
<reference evidence="2 3" key="1">
    <citation type="submission" date="2016-08" db="EMBL/GenBank/DDBJ databases">
        <title>A Parts List for Fungal Cellulosomes Revealed by Comparative Genomics.</title>
        <authorList>
            <consortium name="DOE Joint Genome Institute"/>
            <person name="Haitjema C.H."/>
            <person name="Gilmore S.P."/>
            <person name="Henske J.K."/>
            <person name="Solomon K.V."/>
            <person name="De Groot R."/>
            <person name="Kuo A."/>
            <person name="Mondo S.J."/>
            <person name="Salamov A.A."/>
            <person name="Labutti K."/>
            <person name="Zhao Z."/>
            <person name="Chiniquy J."/>
            <person name="Barry K."/>
            <person name="Brewer H.M."/>
            <person name="Purvine S.O."/>
            <person name="Wright A.T."/>
            <person name="Boxma B."/>
            <person name="Van Alen T."/>
            <person name="Hackstein J.H."/>
            <person name="Baker S.E."/>
            <person name="Grigoriev I.V."/>
            <person name="O'Malley M.A."/>
        </authorList>
    </citation>
    <scope>NUCLEOTIDE SEQUENCE [LARGE SCALE GENOMIC DNA]</scope>
    <source>
        <strain evidence="2 3">S4</strain>
    </source>
</reference>
<sequence>MRLLFFITILYCLMELVFCTWDRKRCINEWTKRLKHIEGLVFSTNYKPLLKSDIEGLCSDKNKNNGCRLGVTGWIQCCTFLCKNTYNPFRVIDLQTKSSCICNGRGFPKVIEVDCAGDSDGCHYCFR</sequence>
<keyword evidence="3" id="KW-1185">Reference proteome</keyword>
<dbReference type="Proteomes" id="UP000193944">
    <property type="component" value="Unassembled WGS sequence"/>
</dbReference>
<proteinExistence type="predicted"/>
<protein>
    <submittedName>
        <fullName evidence="2">Uncharacterized protein</fullName>
    </submittedName>
</protein>
<feature type="chain" id="PRO_5013390708" evidence="1">
    <location>
        <begin position="20"/>
        <end position="127"/>
    </location>
</feature>
<dbReference type="AlphaFoldDB" id="A0A1Y1VW28"/>